<dbReference type="Proteomes" id="UP001515480">
    <property type="component" value="Unassembled WGS sequence"/>
</dbReference>
<proteinExistence type="predicted"/>
<keyword evidence="3" id="KW-1185">Reference proteome</keyword>
<reference evidence="2 3" key="1">
    <citation type="journal article" date="2024" name="Science">
        <title>Giant polyketide synthase enzymes in the biosynthesis of giant marine polyether toxins.</title>
        <authorList>
            <person name="Fallon T.R."/>
            <person name="Shende V.V."/>
            <person name="Wierzbicki I.H."/>
            <person name="Pendleton A.L."/>
            <person name="Watervoot N.F."/>
            <person name="Auber R.P."/>
            <person name="Gonzalez D.J."/>
            <person name="Wisecaver J.H."/>
            <person name="Moore B.S."/>
        </authorList>
    </citation>
    <scope>NUCLEOTIDE SEQUENCE [LARGE SCALE GENOMIC DNA]</scope>
    <source>
        <strain evidence="2 3">12B1</strain>
    </source>
</reference>
<evidence type="ECO:0000313" key="2">
    <source>
        <dbReference type="EMBL" id="KAL1503441.1"/>
    </source>
</evidence>
<feature type="region of interest" description="Disordered" evidence="1">
    <location>
        <begin position="1"/>
        <end position="24"/>
    </location>
</feature>
<dbReference type="AlphaFoldDB" id="A0AB34IPE9"/>
<organism evidence="2 3">
    <name type="scientific">Prymnesium parvum</name>
    <name type="common">Toxic golden alga</name>
    <dbReference type="NCBI Taxonomy" id="97485"/>
    <lineage>
        <taxon>Eukaryota</taxon>
        <taxon>Haptista</taxon>
        <taxon>Haptophyta</taxon>
        <taxon>Prymnesiophyceae</taxon>
        <taxon>Prymnesiales</taxon>
        <taxon>Prymnesiaceae</taxon>
        <taxon>Prymnesium</taxon>
    </lineage>
</organism>
<dbReference type="EMBL" id="JBGBPQ010000021">
    <property type="protein sequence ID" value="KAL1503441.1"/>
    <property type="molecule type" value="Genomic_DNA"/>
</dbReference>
<evidence type="ECO:0000313" key="3">
    <source>
        <dbReference type="Proteomes" id="UP001515480"/>
    </source>
</evidence>
<gene>
    <name evidence="2" type="ORF">AB1Y20_011929</name>
</gene>
<comment type="caution">
    <text evidence="2">The sequence shown here is derived from an EMBL/GenBank/DDBJ whole genome shotgun (WGS) entry which is preliminary data.</text>
</comment>
<name>A0AB34IPE9_PRYPA</name>
<accession>A0AB34IPE9</accession>
<sequence>MAARDEGTPAELRVLRSPHHGDRRTPAELAAIDSVEALHVPNSTFSTICHVATLAMYGLRAATTATARATQCPLANTPLSCALRSRRRSRQRTRSPAPAG</sequence>
<evidence type="ECO:0000256" key="1">
    <source>
        <dbReference type="SAM" id="MobiDB-lite"/>
    </source>
</evidence>
<protein>
    <submittedName>
        <fullName evidence="2">Uncharacterized protein</fullName>
    </submittedName>
</protein>